<feature type="compositionally biased region" description="Low complexity" evidence="2">
    <location>
        <begin position="31"/>
        <end position="56"/>
    </location>
</feature>
<keyword evidence="6" id="KW-1185">Reference proteome</keyword>
<evidence type="ECO:0000313" key="6">
    <source>
        <dbReference type="Proteomes" id="UP000325286"/>
    </source>
</evidence>
<dbReference type="GO" id="GO:0000160">
    <property type="term" value="P:phosphorelay signal transduction system"/>
    <property type="evidence" value="ECO:0007669"/>
    <property type="project" value="InterPro"/>
</dbReference>
<evidence type="ECO:0000256" key="1">
    <source>
        <dbReference type="PROSITE-ProRule" id="PRU00169"/>
    </source>
</evidence>
<sequence precursor="true">MTSRFLPRVLRVAFAVMLGVSGGRLPVSAQPPAVDPFAPQPADDPFGAPAGDPFGAPAGGMFGEAPVDLAPTAATAADAEVESDPLILELRRYAEGSNHQLAVAIREATRIAAWQEVNDYLKTLSDRKLSAPALANVADTIGGPLLARMKTQPALSAESQQQVDGLRAAAKAAAEDVARVRAAIPLIASPDVNRRAAAYRVLLAAGDVARAELAAAAAKAEPPVERRKLAEVLAQMGEGAKDALRQLALHGSDALRAGALETLSMLGRREATDDLVSALHAADSTAAERSVAATNLARLFPALPSATETELYLLRSLEKADRRAVRTPNDEMTEVVWAIADDQQSVTSQVISARLAALQEASTAATRLRRLADLSREGRAAALVSDLDYRVQLDPMFGSAADLQSLQQAWGEAALSTPSLEALLGVALEQQRYAAAVGVLRMLPADPQLVISHGQPSTPLVAAASHANARVRYEAALAIGRSDITQPYAGSSRVLHRLIEMAGLPGQPTALVVEPRLMAGNRLEALILPFGYRVETVRSVAEAVQRIDEGGDVQVIVATTDLPDLPPIELVDRIRRRPLGGLVPIIFVGEPRAGTENSDQVAPVRRINPPVERLTDLRYNVLLQSLQLLAEDLRFVLHKPAIDVPLTRRDRAQEQRERYTAALDMVRSELNQFSTDRSVRFFGSMLDLGEQPIGLVLQPRGEEDLESTALLRNLFDSLSFRYESVGNLEAIERRLELSRPVHFLFIPAPAVAGSAVDMVDRIREHPRARELPVFIYGGATSGLDDPRFAPVVRRRRSIEAPASFGSVTQSIRQAASMAPLAVDERQMYSALAMEILGRFASDPAYHFYDLRSSGVAAVLGSPTSGSREAELAVLSGLGTPSSQAALADLAAAASRSQAARVRAAEAFAESVQRFGTRLSRESVALQYHRYNQATDPDVRLVLGQVLDAMEQRVSAATADSSAPPAEDAAEEPSSEAATGSKS</sequence>
<dbReference type="SUPFAM" id="SSF48371">
    <property type="entry name" value="ARM repeat"/>
    <property type="match status" value="1"/>
</dbReference>
<gene>
    <name evidence="5" type="ORF">UC8_03240</name>
</gene>
<evidence type="ECO:0000259" key="4">
    <source>
        <dbReference type="PROSITE" id="PS50110"/>
    </source>
</evidence>
<dbReference type="InterPro" id="IPR004155">
    <property type="entry name" value="PBS_lyase_HEAT"/>
</dbReference>
<name>A0A5B9QGY7_9BACT</name>
<dbReference type="InterPro" id="IPR016024">
    <property type="entry name" value="ARM-type_fold"/>
</dbReference>
<comment type="caution">
    <text evidence="1">Lacks conserved residue(s) required for the propagation of feature annotation.</text>
</comment>
<feature type="compositionally biased region" description="Low complexity" evidence="2">
    <location>
        <begin position="954"/>
        <end position="966"/>
    </location>
</feature>
<protein>
    <recommendedName>
        <fullName evidence="4">Response regulatory domain-containing protein</fullName>
    </recommendedName>
</protein>
<accession>A0A5B9QGY7</accession>
<evidence type="ECO:0000313" key="5">
    <source>
        <dbReference type="EMBL" id="QEG38367.1"/>
    </source>
</evidence>
<dbReference type="OrthoDB" id="230059at2"/>
<dbReference type="RefSeq" id="WP_148080039.1">
    <property type="nucleotide sequence ID" value="NZ_CP042914.1"/>
</dbReference>
<organism evidence="5 6">
    <name type="scientific">Roseimaritima ulvae</name>
    <dbReference type="NCBI Taxonomy" id="980254"/>
    <lineage>
        <taxon>Bacteria</taxon>
        <taxon>Pseudomonadati</taxon>
        <taxon>Planctomycetota</taxon>
        <taxon>Planctomycetia</taxon>
        <taxon>Pirellulales</taxon>
        <taxon>Pirellulaceae</taxon>
        <taxon>Roseimaritima</taxon>
    </lineage>
</organism>
<evidence type="ECO:0000256" key="2">
    <source>
        <dbReference type="SAM" id="MobiDB-lite"/>
    </source>
</evidence>
<dbReference type="KEGG" id="rul:UC8_03240"/>
<dbReference type="InterPro" id="IPR011006">
    <property type="entry name" value="CheY-like_superfamily"/>
</dbReference>
<proteinExistence type="predicted"/>
<dbReference type="SUPFAM" id="SSF52172">
    <property type="entry name" value="CheY-like"/>
    <property type="match status" value="1"/>
</dbReference>
<dbReference type="Gene3D" id="3.40.50.2300">
    <property type="match status" value="1"/>
</dbReference>
<feature type="chain" id="PRO_5023107055" description="Response regulatory domain-containing protein" evidence="3">
    <location>
        <begin position="30"/>
        <end position="982"/>
    </location>
</feature>
<feature type="region of interest" description="Disordered" evidence="2">
    <location>
        <begin position="952"/>
        <end position="982"/>
    </location>
</feature>
<feature type="signal peptide" evidence="3">
    <location>
        <begin position="1"/>
        <end position="29"/>
    </location>
</feature>
<keyword evidence="3" id="KW-0732">Signal</keyword>
<dbReference type="PROSITE" id="PS50110">
    <property type="entry name" value="RESPONSE_REGULATORY"/>
    <property type="match status" value="1"/>
</dbReference>
<dbReference type="SMART" id="SM00567">
    <property type="entry name" value="EZ_HEAT"/>
    <property type="match status" value="3"/>
</dbReference>
<dbReference type="EMBL" id="CP042914">
    <property type="protein sequence ID" value="QEG38367.1"/>
    <property type="molecule type" value="Genomic_DNA"/>
</dbReference>
<feature type="domain" description="Response regulatory" evidence="4">
    <location>
        <begin position="509"/>
        <end position="654"/>
    </location>
</feature>
<dbReference type="Proteomes" id="UP000325286">
    <property type="component" value="Chromosome"/>
</dbReference>
<reference evidence="5 6" key="1">
    <citation type="submission" date="2019-08" db="EMBL/GenBank/DDBJ databases">
        <title>Deep-cultivation of Planctomycetes and their phenomic and genomic characterization uncovers novel biology.</title>
        <authorList>
            <person name="Wiegand S."/>
            <person name="Jogler M."/>
            <person name="Boedeker C."/>
            <person name="Pinto D."/>
            <person name="Vollmers J."/>
            <person name="Rivas-Marin E."/>
            <person name="Kohn T."/>
            <person name="Peeters S.H."/>
            <person name="Heuer A."/>
            <person name="Rast P."/>
            <person name="Oberbeckmann S."/>
            <person name="Bunk B."/>
            <person name="Jeske O."/>
            <person name="Meyerdierks A."/>
            <person name="Storesund J.E."/>
            <person name="Kallscheuer N."/>
            <person name="Luecker S."/>
            <person name="Lage O.M."/>
            <person name="Pohl T."/>
            <person name="Merkel B.J."/>
            <person name="Hornburger P."/>
            <person name="Mueller R.-W."/>
            <person name="Bruemmer F."/>
            <person name="Labrenz M."/>
            <person name="Spormann A.M."/>
            <person name="Op den Camp H."/>
            <person name="Overmann J."/>
            <person name="Amann R."/>
            <person name="Jetten M.S.M."/>
            <person name="Mascher T."/>
            <person name="Medema M.H."/>
            <person name="Devos D.P."/>
            <person name="Kaster A.-K."/>
            <person name="Ovreas L."/>
            <person name="Rohde M."/>
            <person name="Galperin M.Y."/>
            <person name="Jogler C."/>
        </authorList>
    </citation>
    <scope>NUCLEOTIDE SEQUENCE [LARGE SCALE GENOMIC DNA]</scope>
    <source>
        <strain evidence="5 6">UC8</strain>
    </source>
</reference>
<evidence type="ECO:0000256" key="3">
    <source>
        <dbReference type="SAM" id="SignalP"/>
    </source>
</evidence>
<dbReference type="AlphaFoldDB" id="A0A5B9QGY7"/>
<feature type="region of interest" description="Disordered" evidence="2">
    <location>
        <begin position="31"/>
        <end position="57"/>
    </location>
</feature>
<dbReference type="InterPro" id="IPR001789">
    <property type="entry name" value="Sig_transdc_resp-reg_receiver"/>
</dbReference>